<dbReference type="InParanoid" id="K9FEG3"/>
<sequence>MNILHQSNLKVLNCAIETPSYRDRRRPWSCSSCSPPSKAYANQTPLAVGISWNSGRRIMAILDETYSTSMHTAKTRFNGVFAAYSAHDGFQGLDAWNDRMQSKLL</sequence>
<name>K9FEG3_PEND2</name>
<proteinExistence type="predicted"/>
<reference evidence="2" key="1">
    <citation type="journal article" date="2012" name="BMC Genomics">
        <title>Genome sequence of the necrotrophic fungus Penicillium digitatum, the main postharvest pathogen of citrus.</title>
        <authorList>
            <person name="Marcet-Houben M."/>
            <person name="Ballester A.-R."/>
            <person name="de la Fuente B."/>
            <person name="Harries E."/>
            <person name="Marcos J.F."/>
            <person name="Gonzalez-Candelas L."/>
            <person name="Gabaldon T."/>
        </authorList>
    </citation>
    <scope>NUCLEOTIDE SEQUENCE [LARGE SCALE GENOMIC DNA]</scope>
    <source>
        <strain evidence="2">PHI26 / CECT 20796</strain>
    </source>
</reference>
<dbReference type="AlphaFoldDB" id="K9FEG3"/>
<protein>
    <submittedName>
        <fullName evidence="1">Uncharacterized protein</fullName>
    </submittedName>
</protein>
<accession>K9FEG3</accession>
<dbReference type="HOGENOM" id="CLU_2237492_0_0_1"/>
<gene>
    <name evidence="1" type="ORF">PDIG_72070</name>
</gene>
<evidence type="ECO:0000313" key="1">
    <source>
        <dbReference type="EMBL" id="EKV07594.1"/>
    </source>
</evidence>
<keyword evidence="2" id="KW-1185">Reference proteome</keyword>
<evidence type="ECO:0000313" key="2">
    <source>
        <dbReference type="Proteomes" id="UP000009882"/>
    </source>
</evidence>
<comment type="caution">
    <text evidence="1">The sequence shown here is derived from an EMBL/GenBank/DDBJ whole genome shotgun (WGS) entry which is preliminary data.</text>
</comment>
<dbReference type="EMBL" id="AKCT01000261">
    <property type="protein sequence ID" value="EKV07594.1"/>
    <property type="molecule type" value="Genomic_DNA"/>
</dbReference>
<organism evidence="1 2">
    <name type="scientific">Penicillium digitatum (strain PHI26 / CECT 20796)</name>
    <name type="common">Green mold</name>
    <dbReference type="NCBI Taxonomy" id="1170229"/>
    <lineage>
        <taxon>Eukaryota</taxon>
        <taxon>Fungi</taxon>
        <taxon>Dikarya</taxon>
        <taxon>Ascomycota</taxon>
        <taxon>Pezizomycotina</taxon>
        <taxon>Eurotiomycetes</taxon>
        <taxon>Eurotiomycetidae</taxon>
        <taxon>Eurotiales</taxon>
        <taxon>Aspergillaceae</taxon>
        <taxon>Penicillium</taxon>
    </lineage>
</organism>
<dbReference type="Proteomes" id="UP000009882">
    <property type="component" value="Unassembled WGS sequence"/>
</dbReference>